<name>A0A093GTD0_DRYPU</name>
<dbReference type="EMBL" id="KL216593">
    <property type="protein sequence ID" value="KFV70292.1"/>
    <property type="molecule type" value="Genomic_DNA"/>
</dbReference>
<sequence>KKSLIEPGYSDPGDGPTMMFPRVQTTSGHSNPGYQPHNPYESRSTNRGRF</sequence>
<feature type="compositionally biased region" description="Polar residues" evidence="1">
    <location>
        <begin position="23"/>
        <end position="33"/>
    </location>
</feature>
<keyword evidence="3" id="KW-1185">Reference proteome</keyword>
<evidence type="ECO:0000313" key="2">
    <source>
        <dbReference type="EMBL" id="KFV70292.1"/>
    </source>
</evidence>
<dbReference type="Proteomes" id="UP000053875">
    <property type="component" value="Unassembled WGS sequence"/>
</dbReference>
<dbReference type="AlphaFoldDB" id="A0A093GTD0"/>
<evidence type="ECO:0000313" key="3">
    <source>
        <dbReference type="Proteomes" id="UP000053875"/>
    </source>
</evidence>
<feature type="non-terminal residue" evidence="2">
    <location>
        <position position="50"/>
    </location>
</feature>
<protein>
    <submittedName>
        <fullName evidence="2">Uncharacterized protein</fullName>
    </submittedName>
</protein>
<evidence type="ECO:0000256" key="1">
    <source>
        <dbReference type="SAM" id="MobiDB-lite"/>
    </source>
</evidence>
<gene>
    <name evidence="2" type="ORF">N307_11361</name>
</gene>
<feature type="region of interest" description="Disordered" evidence="1">
    <location>
        <begin position="1"/>
        <end position="50"/>
    </location>
</feature>
<organism evidence="2 3">
    <name type="scientific">Dryobates pubescens</name>
    <name type="common">Downy woodpecker</name>
    <name type="synonym">Picoides pubescens</name>
    <dbReference type="NCBI Taxonomy" id="118200"/>
    <lineage>
        <taxon>Eukaryota</taxon>
        <taxon>Metazoa</taxon>
        <taxon>Chordata</taxon>
        <taxon>Craniata</taxon>
        <taxon>Vertebrata</taxon>
        <taxon>Euteleostomi</taxon>
        <taxon>Archelosauria</taxon>
        <taxon>Archosauria</taxon>
        <taxon>Dinosauria</taxon>
        <taxon>Saurischia</taxon>
        <taxon>Theropoda</taxon>
        <taxon>Coelurosauria</taxon>
        <taxon>Aves</taxon>
        <taxon>Neognathae</taxon>
        <taxon>Neoaves</taxon>
        <taxon>Telluraves</taxon>
        <taxon>Coraciimorphae</taxon>
        <taxon>Piciformes</taxon>
        <taxon>Picidae</taxon>
        <taxon>Dryobates</taxon>
    </lineage>
</organism>
<accession>A0A093GTD0</accession>
<reference evidence="2 3" key="1">
    <citation type="submission" date="2014-04" db="EMBL/GenBank/DDBJ databases">
        <title>Genome evolution of avian class.</title>
        <authorList>
            <person name="Zhang G."/>
            <person name="Li C."/>
        </authorList>
    </citation>
    <scope>NUCLEOTIDE SEQUENCE [LARGE SCALE GENOMIC DNA]</scope>
    <source>
        <strain evidence="2">BGI_N307</strain>
    </source>
</reference>
<feature type="compositionally biased region" description="Polar residues" evidence="1">
    <location>
        <begin position="41"/>
        <end position="50"/>
    </location>
</feature>
<feature type="non-terminal residue" evidence="2">
    <location>
        <position position="1"/>
    </location>
</feature>
<proteinExistence type="predicted"/>